<keyword evidence="1" id="KW-0812">Transmembrane</keyword>
<dbReference type="RefSeq" id="WP_046944406.1">
    <property type="nucleotide sequence ID" value="NZ_CP028370.1"/>
</dbReference>
<dbReference type="EMBL" id="MTSU01000022">
    <property type="protein sequence ID" value="ONF91349.1"/>
    <property type="molecule type" value="Genomic_DNA"/>
</dbReference>
<gene>
    <name evidence="2" type="ORF">BWD14_17260</name>
</gene>
<comment type="caution">
    <text evidence="2">The sequence shown here is derived from an EMBL/GenBank/DDBJ whole genome shotgun (WGS) entry which is preliminary data.</text>
</comment>
<evidence type="ECO:0000256" key="1">
    <source>
        <dbReference type="SAM" id="Phobius"/>
    </source>
</evidence>
<dbReference type="Proteomes" id="UP000189337">
    <property type="component" value="Unassembled WGS sequence"/>
</dbReference>
<feature type="transmembrane region" description="Helical" evidence="1">
    <location>
        <begin position="127"/>
        <end position="146"/>
    </location>
</feature>
<proteinExistence type="predicted"/>
<evidence type="ECO:0000313" key="3">
    <source>
        <dbReference type="Proteomes" id="UP000189337"/>
    </source>
</evidence>
<evidence type="ECO:0000313" key="2">
    <source>
        <dbReference type="EMBL" id="ONF91349.1"/>
    </source>
</evidence>
<feature type="transmembrane region" description="Helical" evidence="1">
    <location>
        <begin position="94"/>
        <end position="115"/>
    </location>
</feature>
<dbReference type="AlphaFoldDB" id="A0AB73NCK3"/>
<sequence length="187" mass="21886">MNRYINILRRLERGFPVAILIVGFWGLMTDEPYLRAVGREISIFDFTNWFLILTDGPASLISYIFASLVTHLVFKPYLESPGSLILQDFDFHFMIYYTSWSILSVFQWKSMIWLLKEGRLHGIVKKIFLSVIGICTILSIWAFFTTLPEFYSDEHQEFYLPVRMFACAILFLVTILMINKGTVDIQK</sequence>
<keyword evidence="1" id="KW-0472">Membrane</keyword>
<protein>
    <submittedName>
        <fullName evidence="2">Uncharacterized protein</fullName>
    </submittedName>
</protein>
<feature type="transmembrane region" description="Helical" evidence="1">
    <location>
        <begin position="49"/>
        <end position="74"/>
    </location>
</feature>
<name>A0AB73NCK3_9LEPT</name>
<reference evidence="2 3" key="1">
    <citation type="submission" date="2017-01" db="EMBL/GenBank/DDBJ databases">
        <title>Comparative genomic analysis of Brazilian Leptospira santarosai.</title>
        <authorList>
            <person name="Moreno L.Z."/>
            <person name="Miraglia F."/>
            <person name="Kremer F.S."/>
            <person name="Eslabao M.R."/>
            <person name="Lilenbaum W."/>
            <person name="Dellagostin O.A."/>
            <person name="Moreno A.M."/>
        </authorList>
    </citation>
    <scope>NUCLEOTIDE SEQUENCE [LARGE SCALE GENOMIC DNA]</scope>
    <source>
        <strain evidence="2 3">M52/8-19</strain>
    </source>
</reference>
<accession>A0AB73NCK3</accession>
<feature type="transmembrane region" description="Helical" evidence="1">
    <location>
        <begin position="158"/>
        <end position="178"/>
    </location>
</feature>
<organism evidence="2 3">
    <name type="scientific">Leptospira santarosai</name>
    <dbReference type="NCBI Taxonomy" id="28183"/>
    <lineage>
        <taxon>Bacteria</taxon>
        <taxon>Pseudomonadati</taxon>
        <taxon>Spirochaetota</taxon>
        <taxon>Spirochaetia</taxon>
        <taxon>Leptospirales</taxon>
        <taxon>Leptospiraceae</taxon>
        <taxon>Leptospira</taxon>
    </lineage>
</organism>
<keyword evidence="1" id="KW-1133">Transmembrane helix</keyword>